<feature type="compositionally biased region" description="Basic and acidic residues" evidence="1">
    <location>
        <begin position="109"/>
        <end position="120"/>
    </location>
</feature>
<dbReference type="Proteomes" id="UP001215280">
    <property type="component" value="Unassembled WGS sequence"/>
</dbReference>
<keyword evidence="3" id="KW-1185">Reference proteome</keyword>
<name>A0AAD7J9C0_9AGAR</name>
<evidence type="ECO:0000256" key="1">
    <source>
        <dbReference type="SAM" id="MobiDB-lite"/>
    </source>
</evidence>
<reference evidence="2" key="1">
    <citation type="submission" date="2023-03" db="EMBL/GenBank/DDBJ databases">
        <title>Massive genome expansion in bonnet fungi (Mycena s.s.) driven by repeated elements and novel gene families across ecological guilds.</title>
        <authorList>
            <consortium name="Lawrence Berkeley National Laboratory"/>
            <person name="Harder C.B."/>
            <person name="Miyauchi S."/>
            <person name="Viragh M."/>
            <person name="Kuo A."/>
            <person name="Thoen E."/>
            <person name="Andreopoulos B."/>
            <person name="Lu D."/>
            <person name="Skrede I."/>
            <person name="Drula E."/>
            <person name="Henrissat B."/>
            <person name="Morin E."/>
            <person name="Kohler A."/>
            <person name="Barry K."/>
            <person name="LaButti K."/>
            <person name="Morin E."/>
            <person name="Salamov A."/>
            <person name="Lipzen A."/>
            <person name="Mereny Z."/>
            <person name="Hegedus B."/>
            <person name="Baldrian P."/>
            <person name="Stursova M."/>
            <person name="Weitz H."/>
            <person name="Taylor A."/>
            <person name="Grigoriev I.V."/>
            <person name="Nagy L.G."/>
            <person name="Martin F."/>
            <person name="Kauserud H."/>
        </authorList>
    </citation>
    <scope>NUCLEOTIDE SEQUENCE</scope>
    <source>
        <strain evidence="2">CBHHK188m</strain>
    </source>
</reference>
<accession>A0AAD7J9C0</accession>
<feature type="region of interest" description="Disordered" evidence="1">
    <location>
        <begin position="204"/>
        <end position="231"/>
    </location>
</feature>
<dbReference type="EMBL" id="JARJLG010000058">
    <property type="protein sequence ID" value="KAJ7757374.1"/>
    <property type="molecule type" value="Genomic_DNA"/>
</dbReference>
<protein>
    <submittedName>
        <fullName evidence="2">Uncharacterized protein</fullName>
    </submittedName>
</protein>
<evidence type="ECO:0000313" key="3">
    <source>
        <dbReference type="Proteomes" id="UP001215280"/>
    </source>
</evidence>
<gene>
    <name evidence="2" type="ORF">DFH07DRAFT_772856</name>
</gene>
<proteinExistence type="predicted"/>
<dbReference type="AlphaFoldDB" id="A0AAD7J9C0"/>
<feature type="region of interest" description="Disordered" evidence="1">
    <location>
        <begin position="100"/>
        <end position="122"/>
    </location>
</feature>
<sequence length="231" mass="25962">MRAGADHPLSGHSYELAPTVTAFRETPDKLFGADFIPGLRCRRVMRKGRWNAYRGDTCPREMRCPRPRLGISACAWLGANTHRQATIYGKNETVHTHNGQFQMTNPSHGRNEQEEEEKCKTARARPFQGEGDMRNRSTYTECRIFHARADSEGVHATAGRCVGTTRNQNKAGTVVGDKRGRARASHFSVLHCRRREFRERLGQMLGQSVTSEGDDPVVPSAEVEQRPKATQ</sequence>
<organism evidence="2 3">
    <name type="scientific">Mycena maculata</name>
    <dbReference type="NCBI Taxonomy" id="230809"/>
    <lineage>
        <taxon>Eukaryota</taxon>
        <taxon>Fungi</taxon>
        <taxon>Dikarya</taxon>
        <taxon>Basidiomycota</taxon>
        <taxon>Agaricomycotina</taxon>
        <taxon>Agaricomycetes</taxon>
        <taxon>Agaricomycetidae</taxon>
        <taxon>Agaricales</taxon>
        <taxon>Marasmiineae</taxon>
        <taxon>Mycenaceae</taxon>
        <taxon>Mycena</taxon>
    </lineage>
</organism>
<comment type="caution">
    <text evidence="2">The sequence shown here is derived from an EMBL/GenBank/DDBJ whole genome shotgun (WGS) entry which is preliminary data.</text>
</comment>
<evidence type="ECO:0000313" key="2">
    <source>
        <dbReference type="EMBL" id="KAJ7757374.1"/>
    </source>
</evidence>